<reference evidence="2" key="1">
    <citation type="journal article" date="2019" name="Int. J. Syst. Evol. Microbiol.">
        <title>The Global Catalogue of Microorganisms (GCM) 10K type strain sequencing project: providing services to taxonomists for standard genome sequencing and annotation.</title>
        <authorList>
            <consortium name="The Broad Institute Genomics Platform"/>
            <consortium name="The Broad Institute Genome Sequencing Center for Infectious Disease"/>
            <person name="Wu L."/>
            <person name="Ma J."/>
        </authorList>
    </citation>
    <scope>NUCLEOTIDE SEQUENCE [LARGE SCALE GENOMIC DNA]</scope>
    <source>
        <strain evidence="2">CGMCC 4.1621</strain>
    </source>
</reference>
<comment type="caution">
    <text evidence="1">The sequence shown here is derived from an EMBL/GenBank/DDBJ whole genome shotgun (WGS) entry which is preliminary data.</text>
</comment>
<name>A0ABW2EID2_9BACI</name>
<protein>
    <submittedName>
        <fullName evidence="1">Uncharacterized protein</fullName>
    </submittedName>
</protein>
<organism evidence="1 2">
    <name type="scientific">Halobacillus seohaensis</name>
    <dbReference type="NCBI Taxonomy" id="447421"/>
    <lineage>
        <taxon>Bacteria</taxon>
        <taxon>Bacillati</taxon>
        <taxon>Bacillota</taxon>
        <taxon>Bacilli</taxon>
        <taxon>Bacillales</taxon>
        <taxon>Bacillaceae</taxon>
        <taxon>Halobacillus</taxon>
    </lineage>
</organism>
<dbReference type="Proteomes" id="UP001596410">
    <property type="component" value="Unassembled WGS sequence"/>
</dbReference>
<sequence>MRFRTCRLSTQATELLMKNHTVDKPEVFAKYKISEKELLRETVVLGVIIGQ</sequence>
<dbReference type="EMBL" id="JBHSZV010000023">
    <property type="protein sequence ID" value="MFC7062084.1"/>
    <property type="molecule type" value="Genomic_DNA"/>
</dbReference>
<gene>
    <name evidence="1" type="ORF">ACFQIC_09450</name>
</gene>
<evidence type="ECO:0000313" key="1">
    <source>
        <dbReference type="EMBL" id="MFC7062084.1"/>
    </source>
</evidence>
<proteinExistence type="predicted"/>
<accession>A0ABW2EID2</accession>
<evidence type="ECO:0000313" key="2">
    <source>
        <dbReference type="Proteomes" id="UP001596410"/>
    </source>
</evidence>
<keyword evidence="2" id="KW-1185">Reference proteome</keyword>